<organism evidence="1 2">
    <name type="scientific">Pistacia atlantica</name>
    <dbReference type="NCBI Taxonomy" id="434234"/>
    <lineage>
        <taxon>Eukaryota</taxon>
        <taxon>Viridiplantae</taxon>
        <taxon>Streptophyta</taxon>
        <taxon>Embryophyta</taxon>
        <taxon>Tracheophyta</taxon>
        <taxon>Spermatophyta</taxon>
        <taxon>Magnoliopsida</taxon>
        <taxon>eudicotyledons</taxon>
        <taxon>Gunneridae</taxon>
        <taxon>Pentapetalae</taxon>
        <taxon>rosids</taxon>
        <taxon>malvids</taxon>
        <taxon>Sapindales</taxon>
        <taxon>Anacardiaceae</taxon>
        <taxon>Pistacia</taxon>
    </lineage>
</organism>
<proteinExistence type="predicted"/>
<evidence type="ECO:0000313" key="2">
    <source>
        <dbReference type="Proteomes" id="UP001164250"/>
    </source>
</evidence>
<accession>A0ACC1AZE8</accession>
<gene>
    <name evidence="1" type="ORF">Patl1_26610</name>
</gene>
<sequence length="151" mass="17725">MKLAKSSSKLEEVFHGRVSRLLKTDLLDTLTELQRQNELELALKKNEYLLSFSGDDGFNLHLCDFKIKDLQKNLDNAGEEELAATVRKECTQYVDYPEKFLETVAQKHDVHLICMPEIWEESLPVWLFWLGFNSNNLFFLVNIMKKELWDV</sequence>
<keyword evidence="2" id="KW-1185">Reference proteome</keyword>
<name>A0ACC1AZE8_9ROSI</name>
<dbReference type="Proteomes" id="UP001164250">
    <property type="component" value="Chromosome 7"/>
</dbReference>
<reference evidence="2" key="1">
    <citation type="journal article" date="2023" name="G3 (Bethesda)">
        <title>Genome assembly and association tests identify interacting loci associated with vigor, precocity, and sex in interspecific pistachio rootstocks.</title>
        <authorList>
            <person name="Palmer W."/>
            <person name="Jacygrad E."/>
            <person name="Sagayaradj S."/>
            <person name="Cavanaugh K."/>
            <person name="Han R."/>
            <person name="Bertier L."/>
            <person name="Beede B."/>
            <person name="Kafkas S."/>
            <person name="Golino D."/>
            <person name="Preece J."/>
            <person name="Michelmore R."/>
        </authorList>
    </citation>
    <scope>NUCLEOTIDE SEQUENCE [LARGE SCALE GENOMIC DNA]</scope>
</reference>
<dbReference type="EMBL" id="CM047903">
    <property type="protein sequence ID" value="KAJ0092059.1"/>
    <property type="molecule type" value="Genomic_DNA"/>
</dbReference>
<protein>
    <submittedName>
        <fullName evidence="1">Uncharacterized protein</fullName>
    </submittedName>
</protein>
<evidence type="ECO:0000313" key="1">
    <source>
        <dbReference type="EMBL" id="KAJ0092059.1"/>
    </source>
</evidence>
<comment type="caution">
    <text evidence="1">The sequence shown here is derived from an EMBL/GenBank/DDBJ whole genome shotgun (WGS) entry which is preliminary data.</text>
</comment>